<name>A0A1Y0LR50_TATCI</name>
<proteinExistence type="predicted"/>
<organism evidence="1 4">
    <name type="scientific">Tatumella citrea</name>
    <name type="common">Pantoea citrea</name>
    <dbReference type="NCBI Taxonomy" id="53336"/>
    <lineage>
        <taxon>Bacteria</taxon>
        <taxon>Pseudomonadati</taxon>
        <taxon>Pseudomonadota</taxon>
        <taxon>Gammaproteobacteria</taxon>
        <taxon>Enterobacterales</taxon>
        <taxon>Erwiniaceae</taxon>
        <taxon>Tatumella</taxon>
    </lineage>
</organism>
<evidence type="ECO:0000313" key="3">
    <source>
        <dbReference type="Proteomes" id="UP000195729"/>
    </source>
</evidence>
<dbReference type="EMBL" id="CP015581">
    <property type="protein sequence ID" value="ARV00030.1"/>
    <property type="molecule type" value="Genomic_DNA"/>
</dbReference>
<dbReference type="PANTHER" id="PTHR43169">
    <property type="entry name" value="EXSB FAMILY PROTEIN"/>
    <property type="match status" value="1"/>
</dbReference>
<dbReference type="InterPro" id="IPR052188">
    <property type="entry name" value="Ni-pincer_cofactor_biosynth"/>
</dbReference>
<sequence>MTRLTDWFRAHQPCTIATSGGIDSMLLAFVANQIEGGEFLVAHSTSAAVPSADAQRVADYASRYHWNLKIITSNEIENSDYKANPVNRCYYCKSCLFEKMTGLDAGYLVTGTNLDDLGDYRPGLIAARENNVLQPYVELEIDKRMIRQIASHFGLDDLKDLPASPCLASRIETGIAINQQDLQVVDNVETFIKSHLNTDVVRFRIRHQQHEIQLSPAVCQILDEQKKSALIDGVTRLLTPALAMLPVTVTSYKQGSAFVGVKNVGG</sequence>
<dbReference type="InterPro" id="IPR014729">
    <property type="entry name" value="Rossmann-like_a/b/a_fold"/>
</dbReference>
<dbReference type="AlphaFoldDB" id="A0A1Y0LR50"/>
<protein>
    <recommendedName>
        <fullName evidence="5">TIGR00268 family protein</fullName>
    </recommendedName>
</protein>
<gene>
    <name evidence="1" type="ORF">A7K98_01710</name>
    <name evidence="2" type="ORF">A7K99_01710</name>
</gene>
<evidence type="ECO:0000313" key="4">
    <source>
        <dbReference type="Proteomes" id="UP000195814"/>
    </source>
</evidence>
<evidence type="ECO:0008006" key="5">
    <source>
        <dbReference type="Google" id="ProtNLM"/>
    </source>
</evidence>
<dbReference type="Proteomes" id="UP000195729">
    <property type="component" value="Chromosome"/>
</dbReference>
<dbReference type="Gene3D" id="3.40.50.620">
    <property type="entry name" value="HUPs"/>
    <property type="match status" value="1"/>
</dbReference>
<dbReference type="Proteomes" id="UP000195814">
    <property type="component" value="Chromosome"/>
</dbReference>
<dbReference type="PANTHER" id="PTHR43169:SF2">
    <property type="entry name" value="NAD_GMP SYNTHASE DOMAIN-CONTAINING PROTEIN"/>
    <property type="match status" value="1"/>
</dbReference>
<dbReference type="EMBL" id="CP015579">
    <property type="protein sequence ID" value="ARU95990.1"/>
    <property type="molecule type" value="Genomic_DNA"/>
</dbReference>
<reference evidence="3 4" key="1">
    <citation type="submission" date="2016-05" db="EMBL/GenBank/DDBJ databases">
        <title>Complete genome sequence of two 2,5-diketo-D-glunonic acid producing strain Tatumella citrea.</title>
        <authorList>
            <person name="Duan C."/>
            <person name="Yang J."/>
            <person name="Yang S."/>
        </authorList>
    </citation>
    <scope>NUCLEOTIDE SEQUENCE [LARGE SCALE GENOMIC DNA]</scope>
    <source>
        <strain evidence="2 3">ATCC 39140</strain>
        <strain evidence="1 4">DSM 13699</strain>
    </source>
</reference>
<dbReference type="SUPFAM" id="SSF52402">
    <property type="entry name" value="Adenine nucleotide alpha hydrolases-like"/>
    <property type="match status" value="1"/>
</dbReference>
<accession>A0A1Y0LR50</accession>
<evidence type="ECO:0000313" key="1">
    <source>
        <dbReference type="EMBL" id="ARU95990.1"/>
    </source>
</evidence>
<dbReference type="KEGG" id="tci:A7K98_01710"/>
<keyword evidence="3" id="KW-1185">Reference proteome</keyword>
<evidence type="ECO:0000313" key="2">
    <source>
        <dbReference type="EMBL" id="ARV00030.1"/>
    </source>
</evidence>